<dbReference type="RefSeq" id="WP_057481548.1">
    <property type="nucleotide sequence ID" value="NZ_BMWR01000003.1"/>
</dbReference>
<dbReference type="STRING" id="270918.APR42_03875"/>
<dbReference type="PANTHER" id="PTHR30292">
    <property type="entry name" value="UNCHARACTERIZED PROTEIN YBGL-RELATED"/>
    <property type="match status" value="1"/>
</dbReference>
<organism evidence="1 2">
    <name type="scientific">Salegentibacter mishustinae</name>
    <dbReference type="NCBI Taxonomy" id="270918"/>
    <lineage>
        <taxon>Bacteria</taxon>
        <taxon>Pseudomonadati</taxon>
        <taxon>Bacteroidota</taxon>
        <taxon>Flavobacteriia</taxon>
        <taxon>Flavobacteriales</taxon>
        <taxon>Flavobacteriaceae</taxon>
        <taxon>Salegentibacter</taxon>
    </lineage>
</organism>
<dbReference type="PANTHER" id="PTHR30292:SF0">
    <property type="entry name" value="5-OXOPROLINASE SUBUNIT A"/>
    <property type="match status" value="1"/>
</dbReference>
<dbReference type="AlphaFoldDB" id="A0A0Q9ZIV3"/>
<accession>A0A0Q9ZIV3</accession>
<name>A0A0Q9ZIV3_9FLAO</name>
<comment type="caution">
    <text evidence="1">The sequence shown here is derived from an EMBL/GenBank/DDBJ whole genome shotgun (WGS) entry which is preliminary data.</text>
</comment>
<sequence length="246" mass="27115">MKKIHINCDLGEGGDFDADLMPHISACNIACGGHAGNLETMQGTIKLAVEHGVEIGAHPSYPDKENFGRKTMKISTEELQRSIVAQILSLKQLTEAEGVKLTHVKTHGALYNEAAKDEKTAQIIIDSLLEFDQNLALFCPLNSVMSKLAKGKIPIVFEAFADRNYNPDYSLVSRSKPNALISEKEAVFQHLFSMFSEGKITCENGTKISCSATTFCLHSDTPNSVEIMNFLQQKFAEHNIKIKNAK</sequence>
<dbReference type="NCBIfam" id="NF003814">
    <property type="entry name" value="PRK05406.1-3"/>
    <property type="match status" value="1"/>
</dbReference>
<proteinExistence type="predicted"/>
<protein>
    <submittedName>
        <fullName evidence="1">Lactam utilization protein LamB</fullName>
    </submittedName>
</protein>
<evidence type="ECO:0000313" key="1">
    <source>
        <dbReference type="EMBL" id="KRG29076.1"/>
    </source>
</evidence>
<dbReference type="GO" id="GO:0005975">
    <property type="term" value="P:carbohydrate metabolic process"/>
    <property type="evidence" value="ECO:0007669"/>
    <property type="project" value="InterPro"/>
</dbReference>
<gene>
    <name evidence="1" type="ORF">APR42_03875</name>
</gene>
<keyword evidence="2" id="KW-1185">Reference proteome</keyword>
<dbReference type="Pfam" id="PF03746">
    <property type="entry name" value="LamB_YcsF"/>
    <property type="match status" value="1"/>
</dbReference>
<dbReference type="NCBIfam" id="NF003816">
    <property type="entry name" value="PRK05406.1-5"/>
    <property type="match status" value="1"/>
</dbReference>
<dbReference type="OrthoDB" id="9773478at2"/>
<dbReference type="Proteomes" id="UP000051643">
    <property type="component" value="Unassembled WGS sequence"/>
</dbReference>
<dbReference type="InterPro" id="IPR011330">
    <property type="entry name" value="Glyco_hydro/deAcase_b/a-brl"/>
</dbReference>
<reference evidence="1" key="1">
    <citation type="submission" date="2015-10" db="EMBL/GenBank/DDBJ databases">
        <title>Draft genome sequence of Salegentibacter mishustinae KCTC 12263.</title>
        <authorList>
            <person name="Lin W."/>
            <person name="Zheng Q."/>
        </authorList>
    </citation>
    <scope>NUCLEOTIDE SEQUENCE [LARGE SCALE GENOMIC DNA]</scope>
    <source>
        <strain evidence="1">KCTC 12263</strain>
    </source>
</reference>
<dbReference type="SUPFAM" id="SSF88713">
    <property type="entry name" value="Glycoside hydrolase/deacetylase"/>
    <property type="match status" value="1"/>
</dbReference>
<dbReference type="EMBL" id="LKTP01000012">
    <property type="protein sequence ID" value="KRG29076.1"/>
    <property type="molecule type" value="Genomic_DNA"/>
</dbReference>
<dbReference type="InterPro" id="IPR005501">
    <property type="entry name" value="LamB/YcsF/PxpA-like"/>
</dbReference>
<evidence type="ECO:0000313" key="2">
    <source>
        <dbReference type="Proteomes" id="UP000051643"/>
    </source>
</evidence>
<dbReference type="CDD" id="cd10801">
    <property type="entry name" value="LamB_YcsF_like_1"/>
    <property type="match status" value="1"/>
</dbReference>
<dbReference type="Gene3D" id="3.20.20.370">
    <property type="entry name" value="Glycoside hydrolase/deacetylase"/>
    <property type="match status" value="1"/>
</dbReference>